<dbReference type="Pfam" id="PF01612">
    <property type="entry name" value="DNA_pol_A_exo1"/>
    <property type="match status" value="1"/>
</dbReference>
<comment type="caution">
    <text evidence="11">The sequence shown here is derived from an EMBL/GenBank/DDBJ whole genome shotgun (WGS) entry which is preliminary data.</text>
</comment>
<keyword evidence="12" id="KW-1185">Reference proteome</keyword>
<dbReference type="InterPro" id="IPR036397">
    <property type="entry name" value="RNaseH_sf"/>
</dbReference>
<keyword evidence="6" id="KW-0460">Magnesium</keyword>
<dbReference type="GO" id="GO:0005634">
    <property type="term" value="C:nucleus"/>
    <property type="evidence" value="ECO:0007669"/>
    <property type="project" value="UniProtKB-SubCell"/>
</dbReference>
<dbReference type="OrthoDB" id="1920326at2759"/>
<dbReference type="SUPFAM" id="SSF53098">
    <property type="entry name" value="Ribonuclease H-like"/>
    <property type="match status" value="1"/>
</dbReference>
<dbReference type="EMBL" id="JAACJM010000101">
    <property type="protein sequence ID" value="KAF5346602.1"/>
    <property type="molecule type" value="Genomic_DNA"/>
</dbReference>
<evidence type="ECO:0000256" key="2">
    <source>
        <dbReference type="ARBA" id="ARBA00022722"/>
    </source>
</evidence>
<keyword evidence="2" id="KW-0540">Nuclease</keyword>
<dbReference type="GO" id="GO:0008408">
    <property type="term" value="F:3'-5' exonuclease activity"/>
    <property type="evidence" value="ECO:0007669"/>
    <property type="project" value="InterPro"/>
</dbReference>
<dbReference type="InterPro" id="IPR051132">
    <property type="entry name" value="3-5_Exonuclease_domain"/>
</dbReference>
<dbReference type="Gene3D" id="3.30.420.10">
    <property type="entry name" value="Ribonuclease H-like superfamily/Ribonuclease H"/>
    <property type="match status" value="1"/>
</dbReference>
<dbReference type="PANTHER" id="PTHR13620:SF109">
    <property type="entry name" value="3'-5' EXONUCLEASE"/>
    <property type="match status" value="1"/>
</dbReference>
<dbReference type="GO" id="GO:0003676">
    <property type="term" value="F:nucleic acid binding"/>
    <property type="evidence" value="ECO:0007669"/>
    <property type="project" value="InterPro"/>
</dbReference>
<evidence type="ECO:0000256" key="5">
    <source>
        <dbReference type="ARBA" id="ARBA00022839"/>
    </source>
</evidence>
<gene>
    <name evidence="11" type="ORF">D9758_013482</name>
</gene>
<dbReference type="Proteomes" id="UP000559256">
    <property type="component" value="Unassembled WGS sequence"/>
</dbReference>
<evidence type="ECO:0000256" key="1">
    <source>
        <dbReference type="ARBA" id="ARBA00004123"/>
    </source>
</evidence>
<organism evidence="11 12">
    <name type="scientific">Tetrapyrgos nigripes</name>
    <dbReference type="NCBI Taxonomy" id="182062"/>
    <lineage>
        <taxon>Eukaryota</taxon>
        <taxon>Fungi</taxon>
        <taxon>Dikarya</taxon>
        <taxon>Basidiomycota</taxon>
        <taxon>Agaricomycotina</taxon>
        <taxon>Agaricomycetes</taxon>
        <taxon>Agaricomycetidae</taxon>
        <taxon>Agaricales</taxon>
        <taxon>Marasmiineae</taxon>
        <taxon>Marasmiaceae</taxon>
        <taxon>Tetrapyrgos</taxon>
    </lineage>
</organism>
<dbReference type="GO" id="GO:0006139">
    <property type="term" value="P:nucleobase-containing compound metabolic process"/>
    <property type="evidence" value="ECO:0007669"/>
    <property type="project" value="InterPro"/>
</dbReference>
<keyword evidence="4" id="KW-0378">Hydrolase</keyword>
<name>A0A8H5FRZ7_9AGAR</name>
<dbReference type="PANTHER" id="PTHR13620">
    <property type="entry name" value="3-5 EXONUCLEASE"/>
    <property type="match status" value="1"/>
</dbReference>
<protein>
    <recommendedName>
        <fullName evidence="8">3'-5' exonuclease</fullName>
    </recommendedName>
    <alternativeName>
        <fullName evidence="9">Werner Syndrome-like exonuclease</fullName>
    </alternativeName>
</protein>
<evidence type="ECO:0000259" key="10">
    <source>
        <dbReference type="Pfam" id="PF01612"/>
    </source>
</evidence>
<evidence type="ECO:0000256" key="4">
    <source>
        <dbReference type="ARBA" id="ARBA00022801"/>
    </source>
</evidence>
<evidence type="ECO:0000313" key="11">
    <source>
        <dbReference type="EMBL" id="KAF5346602.1"/>
    </source>
</evidence>
<dbReference type="AlphaFoldDB" id="A0A8H5FRZ7"/>
<proteinExistence type="predicted"/>
<accession>A0A8H5FRZ7</accession>
<dbReference type="InterPro" id="IPR012337">
    <property type="entry name" value="RNaseH-like_sf"/>
</dbReference>
<keyword evidence="5" id="KW-0269">Exonuclease</keyword>
<evidence type="ECO:0000256" key="8">
    <source>
        <dbReference type="ARBA" id="ARBA00040531"/>
    </source>
</evidence>
<feature type="domain" description="3'-5' exonuclease" evidence="10">
    <location>
        <begin position="56"/>
        <end position="165"/>
    </location>
</feature>
<keyword evidence="7" id="KW-0539">Nucleus</keyword>
<keyword evidence="3" id="KW-0479">Metal-binding</keyword>
<evidence type="ECO:0000256" key="7">
    <source>
        <dbReference type="ARBA" id="ARBA00023242"/>
    </source>
</evidence>
<evidence type="ECO:0000256" key="3">
    <source>
        <dbReference type="ARBA" id="ARBA00022723"/>
    </source>
</evidence>
<sequence length="215" mass="23658">MDDLPVSGIDAEWNIYHGPGERVVGHGPIAVMWIAYQKEILVLQIRKYVESKSLPQQLIIFLHEKHIIKVICGVNHDLQALAKEAGCDTFSGGLELSSFAKEHFLISEACASLEDLTAVLLHQCLKKNNGECISSNWNEEQLTSAQLCYAAIDVYVSLVLYNKINSSSTPEPVSETAPDGTKVVILSADHRKVVAHDILLPTSVQQVEKLNITPS</sequence>
<evidence type="ECO:0000313" key="12">
    <source>
        <dbReference type="Proteomes" id="UP000559256"/>
    </source>
</evidence>
<dbReference type="InterPro" id="IPR002562">
    <property type="entry name" value="3'-5'_exonuclease_dom"/>
</dbReference>
<dbReference type="GO" id="GO:0046872">
    <property type="term" value="F:metal ion binding"/>
    <property type="evidence" value="ECO:0007669"/>
    <property type="project" value="UniProtKB-KW"/>
</dbReference>
<comment type="subcellular location">
    <subcellularLocation>
        <location evidence="1">Nucleus</location>
    </subcellularLocation>
</comment>
<evidence type="ECO:0000256" key="9">
    <source>
        <dbReference type="ARBA" id="ARBA00042761"/>
    </source>
</evidence>
<reference evidence="11 12" key="1">
    <citation type="journal article" date="2020" name="ISME J.">
        <title>Uncovering the hidden diversity of litter-decomposition mechanisms in mushroom-forming fungi.</title>
        <authorList>
            <person name="Floudas D."/>
            <person name="Bentzer J."/>
            <person name="Ahren D."/>
            <person name="Johansson T."/>
            <person name="Persson P."/>
            <person name="Tunlid A."/>
        </authorList>
    </citation>
    <scope>NUCLEOTIDE SEQUENCE [LARGE SCALE GENOMIC DNA]</scope>
    <source>
        <strain evidence="11 12">CBS 291.85</strain>
    </source>
</reference>
<evidence type="ECO:0000256" key="6">
    <source>
        <dbReference type="ARBA" id="ARBA00022842"/>
    </source>
</evidence>